<dbReference type="AlphaFoldDB" id="A0A8H3E312"/>
<dbReference type="InterPro" id="IPR051681">
    <property type="entry name" value="Ser/Thr_Kinases-Pseudokinases"/>
</dbReference>
<dbReference type="GO" id="GO:0004674">
    <property type="term" value="F:protein serine/threonine kinase activity"/>
    <property type="evidence" value="ECO:0007669"/>
    <property type="project" value="TreeGrafter"/>
</dbReference>
<evidence type="ECO:0000313" key="3">
    <source>
        <dbReference type="EMBL" id="CAE7154147.1"/>
    </source>
</evidence>
<feature type="region of interest" description="Disordered" evidence="1">
    <location>
        <begin position="1"/>
        <end position="45"/>
    </location>
</feature>
<protein>
    <recommendedName>
        <fullName evidence="2">Protein kinase domain-containing protein</fullName>
    </recommendedName>
</protein>
<name>A0A8H3E312_9AGAM</name>
<dbReference type="Pfam" id="PF07714">
    <property type="entry name" value="PK_Tyr_Ser-Thr"/>
    <property type="match status" value="1"/>
</dbReference>
<dbReference type="PANTHER" id="PTHR44329">
    <property type="entry name" value="SERINE/THREONINE-PROTEIN KINASE TNNI3K-RELATED"/>
    <property type="match status" value="1"/>
</dbReference>
<dbReference type="PROSITE" id="PS50011">
    <property type="entry name" value="PROTEIN_KINASE_DOM"/>
    <property type="match status" value="1"/>
</dbReference>
<reference evidence="3" key="1">
    <citation type="submission" date="2021-01" db="EMBL/GenBank/DDBJ databases">
        <authorList>
            <person name="Kaushik A."/>
        </authorList>
    </citation>
    <scope>NUCLEOTIDE SEQUENCE</scope>
    <source>
        <strain evidence="3">AG5</strain>
    </source>
</reference>
<feature type="compositionally biased region" description="Polar residues" evidence="1">
    <location>
        <begin position="9"/>
        <end position="25"/>
    </location>
</feature>
<dbReference type="InterPro" id="IPR011009">
    <property type="entry name" value="Kinase-like_dom_sf"/>
</dbReference>
<evidence type="ECO:0000313" key="4">
    <source>
        <dbReference type="Proteomes" id="UP000663827"/>
    </source>
</evidence>
<organism evidence="3 4">
    <name type="scientific">Rhizoctonia solani</name>
    <dbReference type="NCBI Taxonomy" id="456999"/>
    <lineage>
        <taxon>Eukaryota</taxon>
        <taxon>Fungi</taxon>
        <taxon>Dikarya</taxon>
        <taxon>Basidiomycota</taxon>
        <taxon>Agaricomycotina</taxon>
        <taxon>Agaricomycetes</taxon>
        <taxon>Cantharellales</taxon>
        <taxon>Ceratobasidiaceae</taxon>
        <taxon>Rhizoctonia</taxon>
    </lineage>
</organism>
<proteinExistence type="predicted"/>
<dbReference type="Gene3D" id="1.10.510.10">
    <property type="entry name" value="Transferase(Phosphotransferase) domain 1"/>
    <property type="match status" value="1"/>
</dbReference>
<dbReference type="PROSITE" id="PS00108">
    <property type="entry name" value="PROTEIN_KINASE_ST"/>
    <property type="match status" value="1"/>
</dbReference>
<evidence type="ECO:0000256" key="1">
    <source>
        <dbReference type="SAM" id="MobiDB-lite"/>
    </source>
</evidence>
<dbReference type="SMART" id="SM00220">
    <property type="entry name" value="S_TKc"/>
    <property type="match status" value="1"/>
</dbReference>
<dbReference type="InterPro" id="IPR001245">
    <property type="entry name" value="Ser-Thr/Tyr_kinase_cat_dom"/>
</dbReference>
<accession>A0A8H3E312</accession>
<dbReference type="PANTHER" id="PTHR44329:SF214">
    <property type="entry name" value="PROTEIN KINASE DOMAIN-CONTAINING PROTEIN"/>
    <property type="match status" value="1"/>
</dbReference>
<dbReference type="InterPro" id="IPR008271">
    <property type="entry name" value="Ser/Thr_kinase_AS"/>
</dbReference>
<feature type="domain" description="Protein kinase" evidence="2">
    <location>
        <begin position="261"/>
        <end position="456"/>
    </location>
</feature>
<comment type="caution">
    <text evidence="3">The sequence shown here is derived from an EMBL/GenBank/DDBJ whole genome shotgun (WGS) entry which is preliminary data.</text>
</comment>
<dbReference type="EMBL" id="CAJNJQ010001901">
    <property type="protein sequence ID" value="CAE7154147.1"/>
    <property type="molecule type" value="Genomic_DNA"/>
</dbReference>
<gene>
    <name evidence="3" type="ORF">RDB_LOCUS91892</name>
</gene>
<dbReference type="InterPro" id="IPR000719">
    <property type="entry name" value="Prot_kinase_dom"/>
</dbReference>
<dbReference type="Proteomes" id="UP000663827">
    <property type="component" value="Unassembled WGS sequence"/>
</dbReference>
<dbReference type="SUPFAM" id="SSF56112">
    <property type="entry name" value="Protein kinase-like (PK-like)"/>
    <property type="match status" value="1"/>
</dbReference>
<sequence length="456" mass="51194">MSFRLLPKTPTQLGSLIGSGATTNPMPVEQGSIKHPPPLAQQESGSFEHPLGTKLFYQHYIVSTQNLSHSHMSIANHILGVCDQNRLPSVEDVTVCLHITGTDNQDIEYYVVNHVSKTVLWEGSLVPETSINTDPSHELEYWIHMRNFPGHRPSTTEDFHYLKDVLNSNSLAKQDSNAMLSDLWAELASLEPYNPDGGAHQTYTIAKLWVSVLQLVLQCSNKNDIFTNSQILIDNDMSVEEILGHIDKRVQDVTELLDPARCEQYPAQNGGFGDVYSGKLCDGSQVAIKCLRLTFERDPKGQELVEAFANELYVWSKCHHPNVVGLIGMARYRNQFAMISPWMDNGNLQRFLSTHRGILVGERYKLCIHITEGVAYLHKQNIVHGDLKASNILMSRDDIPHLADFGSSIIREHSLRFRSSGLEKGLTIRWAAPELLLDGSTKFTYHSDIYSLGMVT</sequence>
<dbReference type="GO" id="GO:0005524">
    <property type="term" value="F:ATP binding"/>
    <property type="evidence" value="ECO:0007669"/>
    <property type="project" value="InterPro"/>
</dbReference>
<evidence type="ECO:0000259" key="2">
    <source>
        <dbReference type="PROSITE" id="PS50011"/>
    </source>
</evidence>